<protein>
    <recommendedName>
        <fullName evidence="4">RING-type E3 ubiquitin transferase</fullName>
        <ecNumber evidence="4">2.3.2.27</ecNumber>
    </recommendedName>
</protein>
<evidence type="ECO:0000256" key="4">
    <source>
        <dbReference type="ARBA" id="ARBA00012483"/>
    </source>
</evidence>
<evidence type="ECO:0000256" key="12">
    <source>
        <dbReference type="ARBA" id="ARBA00022989"/>
    </source>
</evidence>
<feature type="chain" id="PRO_5047000919" description="RING-type E3 ubiquitin transferase" evidence="16">
    <location>
        <begin position="25"/>
        <end position="453"/>
    </location>
</feature>
<organism evidence="18 19">
    <name type="scientific">Prunus mume</name>
    <name type="common">Japanese apricot</name>
    <name type="synonym">Armeniaca mume</name>
    <dbReference type="NCBI Taxonomy" id="102107"/>
    <lineage>
        <taxon>Eukaryota</taxon>
        <taxon>Viridiplantae</taxon>
        <taxon>Streptophyta</taxon>
        <taxon>Embryophyta</taxon>
        <taxon>Tracheophyta</taxon>
        <taxon>Spermatophyta</taxon>
        <taxon>Magnoliopsida</taxon>
        <taxon>eudicotyledons</taxon>
        <taxon>Gunneridae</taxon>
        <taxon>Pentapetalae</taxon>
        <taxon>rosids</taxon>
        <taxon>fabids</taxon>
        <taxon>Rosales</taxon>
        <taxon>Rosaceae</taxon>
        <taxon>Amygdaloideae</taxon>
        <taxon>Amygdaleae</taxon>
        <taxon>Prunus</taxon>
    </lineage>
</organism>
<evidence type="ECO:0000259" key="17">
    <source>
        <dbReference type="Pfam" id="PF13947"/>
    </source>
</evidence>
<keyword evidence="12 15" id="KW-1133">Transmembrane helix</keyword>
<feature type="transmembrane region" description="Helical" evidence="15">
    <location>
        <begin position="347"/>
        <end position="366"/>
    </location>
</feature>
<proteinExistence type="inferred from homology"/>
<keyword evidence="9" id="KW-0863">Zinc-finger</keyword>
<dbReference type="Pfam" id="PF13947">
    <property type="entry name" value="GUB_WAK_bind"/>
    <property type="match status" value="1"/>
</dbReference>
<comment type="subcellular location">
    <subcellularLocation>
        <location evidence="2">Membrane</location>
        <topology evidence="2">Single-pass membrane protein</topology>
    </subcellularLocation>
</comment>
<dbReference type="Proteomes" id="UP000694861">
    <property type="component" value="Linkage group LG7"/>
</dbReference>
<reference evidence="19" key="2">
    <citation type="submission" date="2025-08" db="UniProtKB">
        <authorList>
            <consortium name="RefSeq"/>
        </authorList>
    </citation>
    <scope>IDENTIFICATION</scope>
</reference>
<evidence type="ECO:0000256" key="7">
    <source>
        <dbReference type="ARBA" id="ARBA00022723"/>
    </source>
</evidence>
<evidence type="ECO:0000256" key="9">
    <source>
        <dbReference type="ARBA" id="ARBA00022771"/>
    </source>
</evidence>
<dbReference type="PANTHER" id="PTHR46279">
    <property type="entry name" value="RING/U-BOX SUPERFAMILY PROTEIN"/>
    <property type="match status" value="1"/>
</dbReference>
<evidence type="ECO:0000256" key="2">
    <source>
        <dbReference type="ARBA" id="ARBA00004167"/>
    </source>
</evidence>
<evidence type="ECO:0000256" key="14">
    <source>
        <dbReference type="ARBA" id="ARBA00024209"/>
    </source>
</evidence>
<evidence type="ECO:0000256" key="5">
    <source>
        <dbReference type="ARBA" id="ARBA00022679"/>
    </source>
</evidence>
<keyword evidence="18" id="KW-1185">Reference proteome</keyword>
<dbReference type="InterPro" id="IPR013083">
    <property type="entry name" value="Znf_RING/FYVE/PHD"/>
</dbReference>
<evidence type="ECO:0000256" key="8">
    <source>
        <dbReference type="ARBA" id="ARBA00022729"/>
    </source>
</evidence>
<sequence>MATLEIFTLLFFLFFFLPHTPARATTCPRSKCTAGSLSVRFPFRISNLQPSRCGYPGFDLLCNKESQTILTLPSSGDFIVQTISYKDQIVSINDPDNCLPKRFLDHDITLKDSPFIYAHGLETYTFLNCSAAAAAAATWTFASISCLSNENYKVIAAPTSLLLPPGNVSGQCVVISTALVPSLFDPLQGVQLRWLEPECLSCEAAGLYCGFDSASSQIKCLDPSDYFSSGLSRVAKFGIIISMGIPGLLCIIGIAGCVCDLISAGSRSHQPIAEHSTVSNREPQMLRMGLDGQTIESYPQTQLGESLELPEPKDNTCPICLGEYKAKAILRTIPGSSSSGTARAEKYGLMMGLGIPLLLLALYLGYRMYLNPHRPITEVSTITNRRPSTHIAGLDGATIESYPKTQLGESWELPVPNDNICPICLCEYQPKEVLRTISECNHYFHANCMLHSF</sequence>
<keyword evidence="7" id="KW-0479">Metal-binding</keyword>
<dbReference type="RefSeq" id="XP_008239107.2">
    <property type="nucleotide sequence ID" value="XM_008240885.2"/>
</dbReference>
<comment type="catalytic activity">
    <reaction evidence="1">
        <text>S-ubiquitinyl-[E2 ubiquitin-conjugating enzyme]-L-cysteine + [acceptor protein]-L-lysine = [E2 ubiquitin-conjugating enzyme]-L-cysteine + N(6)-ubiquitinyl-[acceptor protein]-L-lysine.</text>
        <dbReference type="EC" id="2.3.2.27"/>
    </reaction>
</comment>
<evidence type="ECO:0000256" key="10">
    <source>
        <dbReference type="ARBA" id="ARBA00022786"/>
    </source>
</evidence>
<comment type="similarity">
    <text evidence="14">Belongs to the RING-type zinc finger family. ATL subfamily.</text>
</comment>
<dbReference type="EC" id="2.3.2.27" evidence="4"/>
<comment type="pathway">
    <text evidence="3">Protein modification; protein ubiquitination.</text>
</comment>
<name>A0ABM0PG14_PRUMU</name>
<feature type="signal peptide" evidence="16">
    <location>
        <begin position="1"/>
        <end position="24"/>
    </location>
</feature>
<evidence type="ECO:0000313" key="19">
    <source>
        <dbReference type="RefSeq" id="XP_008239107.2"/>
    </source>
</evidence>
<evidence type="ECO:0000256" key="13">
    <source>
        <dbReference type="ARBA" id="ARBA00023136"/>
    </source>
</evidence>
<accession>A0ABM0PG14</accession>
<dbReference type="Gene3D" id="3.30.40.10">
    <property type="entry name" value="Zinc/RING finger domain, C3HC4 (zinc finger)"/>
    <property type="match status" value="1"/>
</dbReference>
<keyword evidence="11" id="KW-0862">Zinc</keyword>
<evidence type="ECO:0000256" key="1">
    <source>
        <dbReference type="ARBA" id="ARBA00000900"/>
    </source>
</evidence>
<evidence type="ECO:0000256" key="16">
    <source>
        <dbReference type="SAM" id="SignalP"/>
    </source>
</evidence>
<evidence type="ECO:0000256" key="3">
    <source>
        <dbReference type="ARBA" id="ARBA00004906"/>
    </source>
</evidence>
<feature type="transmembrane region" description="Helical" evidence="15">
    <location>
        <begin position="237"/>
        <end position="262"/>
    </location>
</feature>
<evidence type="ECO:0000313" key="18">
    <source>
        <dbReference type="Proteomes" id="UP000694861"/>
    </source>
</evidence>
<reference evidence="18" key="1">
    <citation type="journal article" date="2012" name="Nat. Commun.">
        <title>The genome of Prunus mume.</title>
        <authorList>
            <person name="Zhang Q."/>
            <person name="Chen W."/>
            <person name="Sun L."/>
            <person name="Zhao F."/>
            <person name="Huang B."/>
            <person name="Yang W."/>
            <person name="Tao Y."/>
            <person name="Wang J."/>
            <person name="Yuan Z."/>
            <person name="Fan G."/>
            <person name="Xing Z."/>
            <person name="Han C."/>
            <person name="Pan H."/>
            <person name="Zhong X."/>
            <person name="Shi W."/>
            <person name="Liang X."/>
            <person name="Du D."/>
            <person name="Sun F."/>
            <person name="Xu Z."/>
            <person name="Hao R."/>
            <person name="Lv T."/>
            <person name="Lv Y."/>
            <person name="Zheng Z."/>
            <person name="Sun M."/>
            <person name="Luo L."/>
            <person name="Cai M."/>
            <person name="Gao Y."/>
            <person name="Wang J."/>
            <person name="Yin Y."/>
            <person name="Xu X."/>
            <person name="Cheng T."/>
            <person name="Wang J."/>
        </authorList>
    </citation>
    <scope>NUCLEOTIDE SEQUENCE [LARGE SCALE GENOMIC DNA]</scope>
</reference>
<evidence type="ECO:0000256" key="11">
    <source>
        <dbReference type="ARBA" id="ARBA00022833"/>
    </source>
</evidence>
<keyword evidence="10" id="KW-0833">Ubl conjugation pathway</keyword>
<dbReference type="PANTHER" id="PTHR46279:SF31">
    <property type="entry name" value="RING-H2 FINGER PROTEIN ATL20-LIKE ISOFORM X1"/>
    <property type="match status" value="1"/>
</dbReference>
<evidence type="ECO:0000256" key="6">
    <source>
        <dbReference type="ARBA" id="ARBA00022692"/>
    </source>
</evidence>
<feature type="domain" description="Wall-associated receptor kinase galacturonan-binding" evidence="17">
    <location>
        <begin position="27"/>
        <end position="94"/>
    </location>
</feature>
<dbReference type="SUPFAM" id="SSF57850">
    <property type="entry name" value="RING/U-box"/>
    <property type="match status" value="1"/>
</dbReference>
<keyword evidence="5" id="KW-0808">Transferase</keyword>
<evidence type="ECO:0000256" key="15">
    <source>
        <dbReference type="SAM" id="Phobius"/>
    </source>
</evidence>
<gene>
    <name evidence="19" type="primary">LOC103337716</name>
</gene>
<dbReference type="GeneID" id="103337716"/>
<keyword evidence="6 15" id="KW-0812">Transmembrane</keyword>
<dbReference type="InterPro" id="IPR025287">
    <property type="entry name" value="WAK_GUB"/>
</dbReference>
<keyword evidence="13 15" id="KW-0472">Membrane</keyword>
<dbReference type="InterPro" id="IPR046948">
    <property type="entry name" value="ATL20-22-like"/>
</dbReference>
<keyword evidence="8 16" id="KW-0732">Signal</keyword>